<dbReference type="InterPro" id="IPR001841">
    <property type="entry name" value="Znf_RING"/>
</dbReference>
<dbReference type="OrthoDB" id="5961068at2759"/>
<dbReference type="Gene3D" id="3.30.40.10">
    <property type="entry name" value="Zinc/RING finger domain, C3HC4 (zinc finger)"/>
    <property type="match status" value="1"/>
</dbReference>
<evidence type="ECO:0000259" key="4">
    <source>
        <dbReference type="PROSITE" id="PS50089"/>
    </source>
</evidence>
<dbReference type="Pfam" id="PF13639">
    <property type="entry name" value="zf-RING_2"/>
    <property type="match status" value="1"/>
</dbReference>
<dbReference type="InterPro" id="IPR035983">
    <property type="entry name" value="Hect_E3_ubiquitin_ligase"/>
</dbReference>
<sequence>MKPAIKEWAVCSICTNEIEDSPAHLLSCKCRFHRICLEMWTEKSMNCPTCATKADTKYIDSELYDDIIEIWHYKFSDVVNIDLKDRSDLSIRRSNLYTDTLRKIPRIFKKGLVPLNVTFTDKPAADNGGPTREYFSEIFDLFIGKLVHGDTGNYSFVHDLVRLGKNEYMYFGYITALALVHGCPGPRYFCKSLMDFIFTGNAEPTIDEIPDAEVKQKLQAIEECLDEKSFQDLMKDFFERFDSGYVASHVAFQEKEELIKTMSYHYVISCAHQEISQFISGIETGYVLLTLKCHDEFKKEFVYDENLITADRVKRIFKRVEYSQDAYQHGLEKDVYFNFVTMFETLEDSPVEVDSQDLEDKITIKTITLSDVLKYLTGSRFLPLYSETKYSVKFCPSEPGRRSSANSCACVVYLPLNSRYVSEENFTHNFLEDMIENSNKFTIA</sequence>
<dbReference type="InterPro" id="IPR013083">
    <property type="entry name" value="Znf_RING/FYVE/PHD"/>
</dbReference>
<protein>
    <recommendedName>
        <fullName evidence="4">RING-type domain-containing protein</fullName>
    </recommendedName>
</protein>
<reference evidence="5" key="1">
    <citation type="submission" date="2021-01" db="UniProtKB">
        <authorList>
            <consortium name="EnsemblMetazoa"/>
        </authorList>
    </citation>
    <scope>IDENTIFICATION</scope>
</reference>
<dbReference type="AlphaFoldDB" id="A0A7M5X009"/>
<dbReference type="SMART" id="SM00184">
    <property type="entry name" value="RING"/>
    <property type="match status" value="1"/>
</dbReference>
<evidence type="ECO:0000313" key="6">
    <source>
        <dbReference type="Proteomes" id="UP000594262"/>
    </source>
</evidence>
<dbReference type="Proteomes" id="UP000594262">
    <property type="component" value="Unplaced"/>
</dbReference>
<dbReference type="SUPFAM" id="SSF57850">
    <property type="entry name" value="RING/U-box"/>
    <property type="match status" value="1"/>
</dbReference>
<evidence type="ECO:0000256" key="3">
    <source>
        <dbReference type="PROSITE-ProRule" id="PRU00175"/>
    </source>
</evidence>
<organism evidence="5 6">
    <name type="scientific">Clytia hemisphaerica</name>
    <dbReference type="NCBI Taxonomy" id="252671"/>
    <lineage>
        <taxon>Eukaryota</taxon>
        <taxon>Metazoa</taxon>
        <taxon>Cnidaria</taxon>
        <taxon>Hydrozoa</taxon>
        <taxon>Hydroidolina</taxon>
        <taxon>Leptothecata</taxon>
        <taxon>Obeliida</taxon>
        <taxon>Clytiidae</taxon>
        <taxon>Clytia</taxon>
    </lineage>
</organism>
<keyword evidence="6" id="KW-1185">Reference proteome</keyword>
<dbReference type="EnsemblMetazoa" id="CLYHEMT015596.1">
    <property type="protein sequence ID" value="CLYHEMP015596.1"/>
    <property type="gene ID" value="CLYHEMG015596"/>
</dbReference>
<evidence type="ECO:0000256" key="1">
    <source>
        <dbReference type="ARBA" id="ARBA00022771"/>
    </source>
</evidence>
<evidence type="ECO:0000313" key="5">
    <source>
        <dbReference type="EnsemblMetazoa" id="CLYHEMP015596.3"/>
    </source>
</evidence>
<dbReference type="RefSeq" id="XP_066928484.1">
    <property type="nucleotide sequence ID" value="XM_067072383.1"/>
</dbReference>
<dbReference type="CDD" id="cd16448">
    <property type="entry name" value="RING-H2"/>
    <property type="match status" value="1"/>
</dbReference>
<evidence type="ECO:0000256" key="2">
    <source>
        <dbReference type="ARBA" id="ARBA00022833"/>
    </source>
</evidence>
<dbReference type="GO" id="GO:0004842">
    <property type="term" value="F:ubiquitin-protein transferase activity"/>
    <property type="evidence" value="ECO:0007669"/>
    <property type="project" value="InterPro"/>
</dbReference>
<dbReference type="GeneID" id="136815958"/>
<keyword evidence="1 3" id="KW-0863">Zinc-finger</keyword>
<keyword evidence="1 3" id="KW-0479">Metal-binding</keyword>
<keyword evidence="2" id="KW-0862">Zinc</keyword>
<dbReference type="Gene3D" id="3.90.1750.10">
    <property type="entry name" value="Hect, E3 ligase catalytic domains"/>
    <property type="match status" value="1"/>
</dbReference>
<feature type="domain" description="RING-type" evidence="4">
    <location>
        <begin position="11"/>
        <end position="50"/>
    </location>
</feature>
<dbReference type="SUPFAM" id="SSF56204">
    <property type="entry name" value="Hect, E3 ligase catalytic domain"/>
    <property type="match status" value="1"/>
</dbReference>
<dbReference type="GO" id="GO:0008270">
    <property type="term" value="F:zinc ion binding"/>
    <property type="evidence" value="ECO:0007669"/>
    <property type="project" value="UniProtKB-KW"/>
</dbReference>
<dbReference type="EnsemblMetazoa" id="CLYHEMT015596.2">
    <property type="protein sequence ID" value="CLYHEMP015596.2"/>
    <property type="gene ID" value="CLYHEMG015596"/>
</dbReference>
<name>A0A7M5X009_9CNID</name>
<dbReference type="EnsemblMetazoa" id="CLYHEMT015596.3">
    <property type="protein sequence ID" value="CLYHEMP015596.3"/>
    <property type="gene ID" value="CLYHEMG015596"/>
</dbReference>
<dbReference type="PROSITE" id="PS50089">
    <property type="entry name" value="ZF_RING_2"/>
    <property type="match status" value="1"/>
</dbReference>
<proteinExistence type="predicted"/>
<dbReference type="EnsemblMetazoa" id="CLYHEMT015596.4">
    <property type="protein sequence ID" value="CLYHEMP015596.4"/>
    <property type="gene ID" value="CLYHEMG015596"/>
</dbReference>
<accession>A0A7M5X009</accession>